<dbReference type="InterPro" id="IPR008927">
    <property type="entry name" value="6-PGluconate_DH-like_C_sf"/>
</dbReference>
<protein>
    <recommendedName>
        <fullName evidence="5">2-dehydropantoate 2-reductase</fullName>
    </recommendedName>
</protein>
<keyword evidence="4" id="KW-1185">Reference proteome</keyword>
<dbReference type="Pfam" id="PF02558">
    <property type="entry name" value="ApbA"/>
    <property type="match status" value="1"/>
</dbReference>
<dbReference type="InterPro" id="IPR013752">
    <property type="entry name" value="KPA_reductase"/>
</dbReference>
<dbReference type="EMBL" id="CP064815">
    <property type="protein sequence ID" value="QPG77321.1"/>
    <property type="molecule type" value="Genomic_DNA"/>
</dbReference>
<dbReference type="AlphaFoldDB" id="A0A875S6W8"/>
<evidence type="ECO:0000313" key="4">
    <source>
        <dbReference type="Proteomes" id="UP000662931"/>
    </source>
</evidence>
<dbReference type="GO" id="GO:0005737">
    <property type="term" value="C:cytoplasm"/>
    <property type="evidence" value="ECO:0007669"/>
    <property type="project" value="TreeGrafter"/>
</dbReference>
<dbReference type="Gene3D" id="3.40.50.720">
    <property type="entry name" value="NAD(P)-binding Rossmann-like Domain"/>
    <property type="match status" value="1"/>
</dbReference>
<proteinExistence type="predicted"/>
<evidence type="ECO:0000313" key="3">
    <source>
        <dbReference type="EMBL" id="QPG77321.1"/>
    </source>
</evidence>
<evidence type="ECO:0000259" key="1">
    <source>
        <dbReference type="Pfam" id="PF02558"/>
    </source>
</evidence>
<evidence type="ECO:0000259" key="2">
    <source>
        <dbReference type="Pfam" id="PF08546"/>
    </source>
</evidence>
<dbReference type="OrthoDB" id="3609at2759"/>
<dbReference type="InterPro" id="IPR051402">
    <property type="entry name" value="KPR-Related"/>
</dbReference>
<dbReference type="Pfam" id="PF08546">
    <property type="entry name" value="ApbA_C"/>
    <property type="match status" value="1"/>
</dbReference>
<dbReference type="Proteomes" id="UP000662931">
    <property type="component" value="Chromosome 4"/>
</dbReference>
<name>A0A875S6W8_EENNA</name>
<organism evidence="3 4">
    <name type="scientific">Eeniella nana</name>
    <name type="common">Yeast</name>
    <name type="synonym">Brettanomyces nanus</name>
    <dbReference type="NCBI Taxonomy" id="13502"/>
    <lineage>
        <taxon>Eukaryota</taxon>
        <taxon>Fungi</taxon>
        <taxon>Dikarya</taxon>
        <taxon>Ascomycota</taxon>
        <taxon>Saccharomycotina</taxon>
        <taxon>Pichiomycetes</taxon>
        <taxon>Pichiales</taxon>
        <taxon>Pichiaceae</taxon>
        <taxon>Brettanomyces</taxon>
    </lineage>
</organism>
<sequence>MNSPIYDFLVITTKNLPDIVKLEDVTQPVITPGRTTVVLIQNGFDIGRPFITKYPKNICLSGISHIGSHNDGGVITQSQHDRCLISYFENPILPSLDQKNKAEEFISLYSNEKNSVSYVADAKRNRYEKLVYNATMNTACALTGVDAGRLETSGALDTVAVPAMREVVQVAKADGVELPEDIINTFVHSDDGYWFEPSMRVDVKKGNPIELEVILGNLLRVARELKVETPHLELMYNLLKAVQFRLKEAKGMIHLPEKRPISDRFYK</sequence>
<dbReference type="FunFam" id="1.10.1040.10:FF:000017">
    <property type="entry name" value="2-dehydropantoate 2-reductase"/>
    <property type="match status" value="1"/>
</dbReference>
<dbReference type="Gene3D" id="1.10.1040.10">
    <property type="entry name" value="N-(1-d-carboxylethyl)-l-norvaline Dehydrogenase, domain 2"/>
    <property type="match status" value="1"/>
</dbReference>
<dbReference type="RefSeq" id="XP_038780886.1">
    <property type="nucleotide sequence ID" value="XM_038924958.1"/>
</dbReference>
<dbReference type="KEGG" id="bnn:FOA43_004730"/>
<dbReference type="InterPro" id="IPR013332">
    <property type="entry name" value="KPR_N"/>
</dbReference>
<dbReference type="SUPFAM" id="SSF48179">
    <property type="entry name" value="6-phosphogluconate dehydrogenase C-terminal domain-like"/>
    <property type="match status" value="1"/>
</dbReference>
<dbReference type="InterPro" id="IPR013328">
    <property type="entry name" value="6PGD_dom2"/>
</dbReference>
<dbReference type="PANTHER" id="PTHR21708">
    <property type="entry name" value="PROBABLE 2-DEHYDROPANTOATE 2-REDUCTASE"/>
    <property type="match status" value="1"/>
</dbReference>
<dbReference type="PANTHER" id="PTHR21708:SF30">
    <property type="entry name" value="2-DEHYDROPANTOATE 2-REDUCTASE-RELATED"/>
    <property type="match status" value="1"/>
</dbReference>
<reference evidence="3" key="1">
    <citation type="submission" date="2020-10" db="EMBL/GenBank/DDBJ databases">
        <authorList>
            <person name="Roach M.J.R."/>
        </authorList>
    </citation>
    <scope>NUCLEOTIDE SEQUENCE</scope>
    <source>
        <strain evidence="3">CBS 1945</strain>
    </source>
</reference>
<feature type="domain" description="Ketopantoate reductase C-terminal" evidence="2">
    <location>
        <begin position="123"/>
        <end position="243"/>
    </location>
</feature>
<accession>A0A875S6W8</accession>
<dbReference type="GeneID" id="62198130"/>
<gene>
    <name evidence="3" type="ORF">FOA43_004730</name>
</gene>
<evidence type="ECO:0008006" key="5">
    <source>
        <dbReference type="Google" id="ProtNLM"/>
    </source>
</evidence>
<feature type="domain" description="Ketopantoate reductase N-terminal" evidence="1">
    <location>
        <begin position="6"/>
        <end position="89"/>
    </location>
</feature>